<dbReference type="OrthoDB" id="8039031at2"/>
<keyword evidence="3" id="KW-1185">Reference proteome</keyword>
<feature type="region of interest" description="Disordered" evidence="1">
    <location>
        <begin position="317"/>
        <end position="342"/>
    </location>
</feature>
<sequence>MVLAIGAIERCLETLGAVVRSDEVLSEEFSSSIGFFFRGPAPLHGEQGIGATLLAARRHLEWFLMEYHSPTLRGSMLDRLAEGYADRVAEARNQEGPEIADAMEQALDALLRSHAGIFEIEEVRKGAGAWMRDLTGFGSFALGDVAVAEILNGGELVVGRLYPAGEGVHLASPAAAILASKDVTKALRRDLDQIRETGANKIVRVSQGELEAMFFGAGQRRVVGATAVGSGLEASADPVGDAHARLVAAGLGEARARAAVSQLAREPRDPDSLVHGASDVLGAILEELAFDTDIDLGDARTALLEAWELVSMPFEGKGPTRAKAASAPAPKRDVYDEEEIEPDDELDEEQRAAALAAFTAGRALGTDPAQLLQALESELGIDDDQLPPDEKEDPAPDFPGVVGAMIEEMKWELGATDPDADIEALAPLEHLAEFAKPIGVFEELRGRDMFRFATFWLQEKEVLTSDAEAVALVGALRTFCNWALDAHEVDLGSEFLYALDGMEFSLPRMRHANMRVPEADRARGIAESGELYEILELEGPEPGAFETSHDKVRASNGDVLTVIVASPLRDALAPGDRVRGEITLDGRARIYRCYPPEAKALAAG</sequence>
<evidence type="ECO:0000256" key="1">
    <source>
        <dbReference type="SAM" id="MobiDB-lite"/>
    </source>
</evidence>
<accession>A0A518ETF4</accession>
<organism evidence="2 3">
    <name type="scientific">Saltatorellus ferox</name>
    <dbReference type="NCBI Taxonomy" id="2528018"/>
    <lineage>
        <taxon>Bacteria</taxon>
        <taxon>Pseudomonadati</taxon>
        <taxon>Planctomycetota</taxon>
        <taxon>Planctomycetia</taxon>
        <taxon>Planctomycetia incertae sedis</taxon>
        <taxon>Saltatorellus</taxon>
    </lineage>
</organism>
<protein>
    <submittedName>
        <fullName evidence="2">Uncharacterized protein</fullName>
    </submittedName>
</protein>
<proteinExistence type="predicted"/>
<dbReference type="AlphaFoldDB" id="A0A518ETF4"/>
<gene>
    <name evidence="2" type="ORF">Poly30_28760</name>
</gene>
<dbReference type="RefSeq" id="WP_145198309.1">
    <property type="nucleotide sequence ID" value="NZ_CP036434.1"/>
</dbReference>
<evidence type="ECO:0000313" key="3">
    <source>
        <dbReference type="Proteomes" id="UP000320390"/>
    </source>
</evidence>
<reference evidence="2 3" key="1">
    <citation type="submission" date="2019-02" db="EMBL/GenBank/DDBJ databases">
        <title>Deep-cultivation of Planctomycetes and their phenomic and genomic characterization uncovers novel biology.</title>
        <authorList>
            <person name="Wiegand S."/>
            <person name="Jogler M."/>
            <person name="Boedeker C."/>
            <person name="Pinto D."/>
            <person name="Vollmers J."/>
            <person name="Rivas-Marin E."/>
            <person name="Kohn T."/>
            <person name="Peeters S.H."/>
            <person name="Heuer A."/>
            <person name="Rast P."/>
            <person name="Oberbeckmann S."/>
            <person name="Bunk B."/>
            <person name="Jeske O."/>
            <person name="Meyerdierks A."/>
            <person name="Storesund J.E."/>
            <person name="Kallscheuer N."/>
            <person name="Luecker S."/>
            <person name="Lage O.M."/>
            <person name="Pohl T."/>
            <person name="Merkel B.J."/>
            <person name="Hornburger P."/>
            <person name="Mueller R.-W."/>
            <person name="Bruemmer F."/>
            <person name="Labrenz M."/>
            <person name="Spormann A.M."/>
            <person name="Op den Camp H."/>
            <person name="Overmann J."/>
            <person name="Amann R."/>
            <person name="Jetten M.S.M."/>
            <person name="Mascher T."/>
            <person name="Medema M.H."/>
            <person name="Devos D.P."/>
            <person name="Kaster A.-K."/>
            <person name="Ovreas L."/>
            <person name="Rohde M."/>
            <person name="Galperin M.Y."/>
            <person name="Jogler C."/>
        </authorList>
    </citation>
    <scope>NUCLEOTIDE SEQUENCE [LARGE SCALE GENOMIC DNA]</scope>
    <source>
        <strain evidence="2 3">Poly30</strain>
    </source>
</reference>
<evidence type="ECO:0000313" key="2">
    <source>
        <dbReference type="EMBL" id="QDV07352.1"/>
    </source>
</evidence>
<dbReference type="EMBL" id="CP036434">
    <property type="protein sequence ID" value="QDV07352.1"/>
    <property type="molecule type" value="Genomic_DNA"/>
</dbReference>
<name>A0A518ETF4_9BACT</name>
<dbReference type="Proteomes" id="UP000320390">
    <property type="component" value="Chromosome"/>
</dbReference>